<dbReference type="InterPro" id="IPR004441">
    <property type="entry name" value="rRNA_MeTrfase_TrmH"/>
</dbReference>
<dbReference type="Proteomes" id="UP000294830">
    <property type="component" value="Unassembled WGS sequence"/>
</dbReference>
<gene>
    <name evidence="4" type="ORF">CLV25_10812</name>
</gene>
<dbReference type="Pfam" id="PF08032">
    <property type="entry name" value="SpoU_sub_bind"/>
    <property type="match status" value="1"/>
</dbReference>
<dbReference type="InterPro" id="IPR013123">
    <property type="entry name" value="SpoU_subst-bd"/>
</dbReference>
<dbReference type="OrthoDB" id="9794400at2"/>
<dbReference type="CDD" id="cd18103">
    <property type="entry name" value="SpoU-like_RlmB"/>
    <property type="match status" value="1"/>
</dbReference>
<evidence type="ECO:0000313" key="5">
    <source>
        <dbReference type="Proteomes" id="UP000294830"/>
    </source>
</evidence>
<dbReference type="GO" id="GO:0005829">
    <property type="term" value="C:cytosol"/>
    <property type="evidence" value="ECO:0007669"/>
    <property type="project" value="TreeGrafter"/>
</dbReference>
<sequence length="254" mass="27519">MSASNQNAIFGIRPVIEAINAGKQLDKVMIKNGLEGELIQELKDLLRRKRIFAQYVPAEKLNGITSQNHQGVIAFAAQVEYYELEEVVTAALADEKKVPLFLVLDGVTDVRNFGAIARSAECAGANAIIIPAKGSAQINSDAIKSSAGALHFIPIVKVPSLRSAIFYLRDSGIKIVASSEKAKDMMYKVDMTPPTAIIMGSEDKGISSDNLKFVDEMVKVPLSGQIDSLNVGVAAALVMFEAVRQRIFDAMYED</sequence>
<dbReference type="NCBIfam" id="TIGR00186">
    <property type="entry name" value="rRNA_methyl_3"/>
    <property type="match status" value="1"/>
</dbReference>
<dbReference type="GO" id="GO:0003723">
    <property type="term" value="F:RNA binding"/>
    <property type="evidence" value="ECO:0007669"/>
    <property type="project" value="InterPro"/>
</dbReference>
<dbReference type="GO" id="GO:0008173">
    <property type="term" value="F:RNA methyltransferase activity"/>
    <property type="evidence" value="ECO:0007669"/>
    <property type="project" value="InterPro"/>
</dbReference>
<dbReference type="InterPro" id="IPR029064">
    <property type="entry name" value="Ribosomal_eL30-like_sf"/>
</dbReference>
<evidence type="ECO:0000313" key="4">
    <source>
        <dbReference type="EMBL" id="TCN66674.1"/>
    </source>
</evidence>
<comment type="caution">
    <text evidence="4">The sequence shown here is derived from an EMBL/GenBank/DDBJ whole genome shotgun (WGS) entry which is preliminary data.</text>
</comment>
<dbReference type="SUPFAM" id="SSF75217">
    <property type="entry name" value="alpha/beta knot"/>
    <property type="match status" value="1"/>
</dbReference>
<organism evidence="4 5">
    <name type="scientific">Acetobacteroides hydrogenigenes</name>
    <dbReference type="NCBI Taxonomy" id="979970"/>
    <lineage>
        <taxon>Bacteria</taxon>
        <taxon>Pseudomonadati</taxon>
        <taxon>Bacteroidota</taxon>
        <taxon>Bacteroidia</taxon>
        <taxon>Bacteroidales</taxon>
        <taxon>Rikenellaceae</taxon>
        <taxon>Acetobacteroides</taxon>
    </lineage>
</organism>
<proteinExistence type="predicted"/>
<dbReference type="PANTHER" id="PTHR46429:SF1">
    <property type="entry name" value="23S RRNA (GUANOSINE-2'-O-)-METHYLTRANSFERASE RLMB"/>
    <property type="match status" value="1"/>
</dbReference>
<keyword evidence="5" id="KW-1185">Reference proteome</keyword>
<evidence type="ECO:0000259" key="3">
    <source>
        <dbReference type="SMART" id="SM00967"/>
    </source>
</evidence>
<dbReference type="SUPFAM" id="SSF55315">
    <property type="entry name" value="L30e-like"/>
    <property type="match status" value="1"/>
</dbReference>
<dbReference type="EMBL" id="SLWB01000008">
    <property type="protein sequence ID" value="TCN66674.1"/>
    <property type="molecule type" value="Genomic_DNA"/>
</dbReference>
<keyword evidence="2 4" id="KW-0808">Transferase</keyword>
<dbReference type="PANTHER" id="PTHR46429">
    <property type="entry name" value="23S RRNA (GUANOSINE-2'-O-)-METHYLTRANSFERASE RLMB"/>
    <property type="match status" value="1"/>
</dbReference>
<dbReference type="SMART" id="SM00967">
    <property type="entry name" value="SpoU_sub_bind"/>
    <property type="match status" value="1"/>
</dbReference>
<dbReference type="AlphaFoldDB" id="A0A4R2EJX1"/>
<dbReference type="GO" id="GO:0006396">
    <property type="term" value="P:RNA processing"/>
    <property type="evidence" value="ECO:0007669"/>
    <property type="project" value="InterPro"/>
</dbReference>
<dbReference type="Gene3D" id="3.30.1330.30">
    <property type="match status" value="1"/>
</dbReference>
<dbReference type="InterPro" id="IPR029026">
    <property type="entry name" value="tRNA_m1G_MTases_N"/>
</dbReference>
<dbReference type="GO" id="GO:0032259">
    <property type="term" value="P:methylation"/>
    <property type="evidence" value="ECO:0007669"/>
    <property type="project" value="UniProtKB-KW"/>
</dbReference>
<dbReference type="Gene3D" id="3.40.1280.10">
    <property type="match status" value="1"/>
</dbReference>
<reference evidence="4 5" key="1">
    <citation type="submission" date="2019-03" db="EMBL/GenBank/DDBJ databases">
        <title>Genomic Encyclopedia of Archaeal and Bacterial Type Strains, Phase II (KMG-II): from individual species to whole genera.</title>
        <authorList>
            <person name="Goeker M."/>
        </authorList>
    </citation>
    <scope>NUCLEOTIDE SEQUENCE [LARGE SCALE GENOMIC DNA]</scope>
    <source>
        <strain evidence="4 5">RL-C</strain>
    </source>
</reference>
<evidence type="ECO:0000256" key="1">
    <source>
        <dbReference type="ARBA" id="ARBA00022603"/>
    </source>
</evidence>
<name>A0A4R2EJX1_9BACT</name>
<dbReference type="RefSeq" id="WP_131839375.1">
    <property type="nucleotide sequence ID" value="NZ_SLWB01000008.1"/>
</dbReference>
<keyword evidence="1 4" id="KW-0489">Methyltransferase</keyword>
<dbReference type="InterPro" id="IPR001537">
    <property type="entry name" value="SpoU_MeTrfase"/>
</dbReference>
<feature type="domain" description="RNA 2-O ribose methyltransferase substrate binding" evidence="3">
    <location>
        <begin position="8"/>
        <end position="82"/>
    </location>
</feature>
<dbReference type="InterPro" id="IPR029028">
    <property type="entry name" value="Alpha/beta_knot_MTases"/>
</dbReference>
<evidence type="ECO:0000256" key="2">
    <source>
        <dbReference type="ARBA" id="ARBA00022679"/>
    </source>
</evidence>
<dbReference type="Pfam" id="PF00588">
    <property type="entry name" value="SpoU_methylase"/>
    <property type="match status" value="1"/>
</dbReference>
<protein>
    <submittedName>
        <fullName evidence="4">23S rRNA (Guanosine2251-2'-O)-methyltransferase</fullName>
    </submittedName>
</protein>
<accession>A0A4R2EJX1</accession>